<keyword evidence="1" id="KW-0472">Membrane</keyword>
<accession>A0A0K2TAH2</accession>
<organism evidence="2">
    <name type="scientific">Lepeophtheirus salmonis</name>
    <name type="common">Salmon louse</name>
    <name type="synonym">Caligus salmonis</name>
    <dbReference type="NCBI Taxonomy" id="72036"/>
    <lineage>
        <taxon>Eukaryota</taxon>
        <taxon>Metazoa</taxon>
        <taxon>Ecdysozoa</taxon>
        <taxon>Arthropoda</taxon>
        <taxon>Crustacea</taxon>
        <taxon>Multicrustacea</taxon>
        <taxon>Hexanauplia</taxon>
        <taxon>Copepoda</taxon>
        <taxon>Siphonostomatoida</taxon>
        <taxon>Caligidae</taxon>
        <taxon>Lepeophtheirus</taxon>
    </lineage>
</organism>
<protein>
    <submittedName>
        <fullName evidence="2">Uncharacterized protein</fullName>
    </submittedName>
</protein>
<keyword evidence="1" id="KW-1133">Transmembrane helix</keyword>
<dbReference type="AlphaFoldDB" id="A0A0K2TAH2"/>
<evidence type="ECO:0000256" key="1">
    <source>
        <dbReference type="SAM" id="Phobius"/>
    </source>
</evidence>
<reference evidence="2" key="1">
    <citation type="submission" date="2014-05" db="EMBL/GenBank/DDBJ databases">
        <authorList>
            <person name="Chronopoulou M."/>
        </authorList>
    </citation>
    <scope>NUCLEOTIDE SEQUENCE</scope>
    <source>
        <tissue evidence="2">Whole organism</tissue>
    </source>
</reference>
<feature type="transmembrane region" description="Helical" evidence="1">
    <location>
        <begin position="12"/>
        <end position="30"/>
    </location>
</feature>
<proteinExistence type="predicted"/>
<dbReference type="EMBL" id="HACA01005095">
    <property type="protein sequence ID" value="CDW22456.1"/>
    <property type="molecule type" value="Transcribed_RNA"/>
</dbReference>
<name>A0A0K2TAH2_LEPSM</name>
<evidence type="ECO:0000313" key="2">
    <source>
        <dbReference type="EMBL" id="CDW22456.1"/>
    </source>
</evidence>
<keyword evidence="1" id="KW-0812">Transmembrane</keyword>
<sequence>MERFVSSSSSNSILISSGPFALLIEYILLFR</sequence>